<feature type="compositionally biased region" description="Polar residues" evidence="2">
    <location>
        <begin position="129"/>
        <end position="142"/>
    </location>
</feature>
<name>A0AAD5XAG9_9FUNG</name>
<dbReference type="AlphaFoldDB" id="A0AAD5XAG9"/>
<accession>A0AAD5XAG9</accession>
<evidence type="ECO:0000256" key="2">
    <source>
        <dbReference type="SAM" id="MobiDB-lite"/>
    </source>
</evidence>
<keyword evidence="1" id="KW-0677">Repeat</keyword>
<feature type="domain" description="GIT Spa2 homology (SHD)" evidence="3">
    <location>
        <begin position="43"/>
        <end position="73"/>
    </location>
</feature>
<keyword evidence="5" id="KW-1185">Reference proteome</keyword>
<dbReference type="GO" id="GO:0005078">
    <property type="term" value="F:MAP-kinase scaffold activity"/>
    <property type="evidence" value="ECO:0007669"/>
    <property type="project" value="TreeGrafter"/>
</dbReference>
<dbReference type="Proteomes" id="UP001211907">
    <property type="component" value="Unassembled WGS sequence"/>
</dbReference>
<gene>
    <name evidence="4" type="primary">SPA2_1</name>
    <name evidence="4" type="ORF">HK100_003418</name>
</gene>
<feature type="compositionally biased region" description="Polar residues" evidence="2">
    <location>
        <begin position="275"/>
        <end position="284"/>
    </location>
</feature>
<protein>
    <submittedName>
        <fullName evidence="4">Component of the polarisome</fullName>
    </submittedName>
</protein>
<reference evidence="4" key="1">
    <citation type="submission" date="2020-05" db="EMBL/GenBank/DDBJ databases">
        <title>Phylogenomic resolution of chytrid fungi.</title>
        <authorList>
            <person name="Stajich J.E."/>
            <person name="Amses K."/>
            <person name="Simmons R."/>
            <person name="Seto K."/>
            <person name="Myers J."/>
            <person name="Bonds A."/>
            <person name="Quandt C.A."/>
            <person name="Barry K."/>
            <person name="Liu P."/>
            <person name="Grigoriev I."/>
            <person name="Longcore J.E."/>
            <person name="James T.Y."/>
        </authorList>
    </citation>
    <scope>NUCLEOTIDE SEQUENCE</scope>
    <source>
        <strain evidence="4">JEL0513</strain>
    </source>
</reference>
<evidence type="ECO:0000259" key="3">
    <source>
        <dbReference type="SMART" id="SM00555"/>
    </source>
</evidence>
<dbReference type="Gene3D" id="1.20.120.330">
    <property type="entry name" value="Nucleotidyltransferases domain 2"/>
    <property type="match status" value="1"/>
</dbReference>
<dbReference type="InterPro" id="IPR039892">
    <property type="entry name" value="Spa2/Sph1"/>
</dbReference>
<dbReference type="PANTHER" id="PTHR21601:SF0">
    <property type="entry name" value="PROTEIN SPA2-RELATED"/>
    <property type="match status" value="1"/>
</dbReference>
<feature type="region of interest" description="Disordered" evidence="2">
    <location>
        <begin position="128"/>
        <end position="150"/>
    </location>
</feature>
<comment type="caution">
    <text evidence="4">The sequence shown here is derived from an EMBL/GenBank/DDBJ whole genome shotgun (WGS) entry which is preliminary data.</text>
</comment>
<feature type="domain" description="GIT Spa2 homology (SHD)" evidence="3">
    <location>
        <begin position="92"/>
        <end position="122"/>
    </location>
</feature>
<feature type="non-terminal residue" evidence="4">
    <location>
        <position position="1"/>
    </location>
</feature>
<dbReference type="Pfam" id="PF08518">
    <property type="entry name" value="GIT_SHD"/>
    <property type="match status" value="2"/>
</dbReference>
<dbReference type="InterPro" id="IPR056439">
    <property type="entry name" value="VBS_C3G9"/>
</dbReference>
<dbReference type="SMART" id="SM00555">
    <property type="entry name" value="GIT"/>
    <property type="match status" value="2"/>
</dbReference>
<organism evidence="4 5">
    <name type="scientific">Physocladia obscura</name>
    <dbReference type="NCBI Taxonomy" id="109957"/>
    <lineage>
        <taxon>Eukaryota</taxon>
        <taxon>Fungi</taxon>
        <taxon>Fungi incertae sedis</taxon>
        <taxon>Chytridiomycota</taxon>
        <taxon>Chytridiomycota incertae sedis</taxon>
        <taxon>Chytridiomycetes</taxon>
        <taxon>Chytridiales</taxon>
        <taxon>Chytriomycetaceae</taxon>
        <taxon>Physocladia</taxon>
    </lineage>
</organism>
<dbReference type="InterPro" id="IPR022018">
    <property type="entry name" value="GIT1_C"/>
</dbReference>
<evidence type="ECO:0000313" key="4">
    <source>
        <dbReference type="EMBL" id="KAJ3108522.1"/>
    </source>
</evidence>
<dbReference type="Pfam" id="PF23742">
    <property type="entry name" value="VBS_C3G9"/>
    <property type="match status" value="1"/>
</dbReference>
<dbReference type="Pfam" id="PF12205">
    <property type="entry name" value="GIT1_C"/>
    <property type="match status" value="1"/>
</dbReference>
<proteinExistence type="predicted"/>
<dbReference type="InterPro" id="IPR013724">
    <property type="entry name" value="GIT_SHD"/>
</dbReference>
<sequence length="573" mass="62164">MGDEIAHSQFVTLARFLGFSPQTLAQNANNANNPNLAASRQNAKDKMMRLSKQQFMDLSTDVTDEINRRAVASPEVPFLPLSELYQPKRNQARQKLATLPLAKFKELATDIFFDLERRFPQAAEIYTGVGQQSQQQATSPRSADSRPHTPIVVGRNVEGISPETVERLRSEYESRIEALQVRMVQLDKDSRTAREEQQRSYENLISEQAAKLQDLELANAQLRDENVKLSSKFTALQEDFANQQQIASDIRTEATNLLNEIKTLTARNDELTAQIQRSNQQQRPDSLPLGASATTASGDGVNPNGGGDIVLDKFRLQAYYESIDSLLAASTSKTPTSVLVAMKSIVIACKNITEDAELYESSSAADLSPEARNVLEGIKNELSQSLTELMGAAKSHATNYGSVAPGVLENAVDGLTAVVKNLVASLKNAIAGGNGIVGGGIGGSANGGDYEIDDLKDYLERQTDEIVQAIQSLLASMRQNQTFGVEFTDTVTKISTIVNRICDTSSATMAKPSAAGVRTQGTELLGQLKEASSKIGELGSSLVEQPSSKALKQRIASSSYEIAKFVKELISLI</sequence>
<evidence type="ECO:0000313" key="5">
    <source>
        <dbReference type="Proteomes" id="UP001211907"/>
    </source>
</evidence>
<dbReference type="EMBL" id="JADGJH010001853">
    <property type="protein sequence ID" value="KAJ3108522.1"/>
    <property type="molecule type" value="Genomic_DNA"/>
</dbReference>
<dbReference type="PANTHER" id="PTHR21601">
    <property type="entry name" value="SPA2 PROTEIN"/>
    <property type="match status" value="1"/>
</dbReference>
<feature type="region of interest" description="Disordered" evidence="2">
    <location>
        <begin position="275"/>
        <end position="304"/>
    </location>
</feature>
<evidence type="ECO:0000256" key="1">
    <source>
        <dbReference type="ARBA" id="ARBA00022737"/>
    </source>
</evidence>